<evidence type="ECO:0000259" key="1">
    <source>
        <dbReference type="Pfam" id="PF08241"/>
    </source>
</evidence>
<dbReference type="Proteomes" id="UP000321362">
    <property type="component" value="Chromosome"/>
</dbReference>
<dbReference type="CDD" id="cd02440">
    <property type="entry name" value="AdoMet_MTases"/>
    <property type="match status" value="1"/>
</dbReference>
<name>A0A5B8W480_9SPHI</name>
<dbReference type="GO" id="GO:0008757">
    <property type="term" value="F:S-adenosylmethionine-dependent methyltransferase activity"/>
    <property type="evidence" value="ECO:0007669"/>
    <property type="project" value="InterPro"/>
</dbReference>
<keyword evidence="2" id="KW-0808">Transferase</keyword>
<keyword evidence="3" id="KW-1185">Reference proteome</keyword>
<gene>
    <name evidence="2" type="ORF">FSB76_22795</name>
</gene>
<dbReference type="SUPFAM" id="SSF53335">
    <property type="entry name" value="S-adenosyl-L-methionine-dependent methyltransferases"/>
    <property type="match status" value="1"/>
</dbReference>
<dbReference type="EMBL" id="CP042437">
    <property type="protein sequence ID" value="QEC78634.1"/>
    <property type="molecule type" value="Genomic_DNA"/>
</dbReference>
<keyword evidence="2" id="KW-0489">Methyltransferase</keyword>
<sequence length="215" mass="24521">MEQTWDEQYKQLWDDRYKKEEYAYGKAPDAFFEQWLKKFEPGLILMPADGEGRNGVFAATLGWQVTAFDLSAEGKAKALQLALQRGVSLAYLVGDLQQLTFNEESFDVIGLIFAHFAAEKKSQFHQKLDRCLKPGGIVIFEAFSKNNLQLSLNNPHIGGPKDIDMLFSKENLVADFKDYEILLLEEEEYILNESSYHNGKGLVIRFVGRKPLTSK</sequence>
<organism evidence="2 3">
    <name type="scientific">Mucilaginibacter ginsenosidivorax</name>
    <dbReference type="NCBI Taxonomy" id="862126"/>
    <lineage>
        <taxon>Bacteria</taxon>
        <taxon>Pseudomonadati</taxon>
        <taxon>Bacteroidota</taxon>
        <taxon>Sphingobacteriia</taxon>
        <taxon>Sphingobacteriales</taxon>
        <taxon>Sphingobacteriaceae</taxon>
        <taxon>Mucilaginibacter</taxon>
    </lineage>
</organism>
<dbReference type="OrthoDB" id="9804312at2"/>
<dbReference type="RefSeq" id="WP_147057463.1">
    <property type="nucleotide sequence ID" value="NZ_CP042437.1"/>
</dbReference>
<dbReference type="InterPro" id="IPR013216">
    <property type="entry name" value="Methyltransf_11"/>
</dbReference>
<feature type="domain" description="Methyltransferase type 11" evidence="1">
    <location>
        <begin position="50"/>
        <end position="140"/>
    </location>
</feature>
<dbReference type="GO" id="GO:0032259">
    <property type="term" value="P:methylation"/>
    <property type="evidence" value="ECO:0007669"/>
    <property type="project" value="UniProtKB-KW"/>
</dbReference>
<dbReference type="Pfam" id="PF08241">
    <property type="entry name" value="Methyltransf_11"/>
    <property type="match status" value="1"/>
</dbReference>
<reference evidence="2 3" key="1">
    <citation type="journal article" date="2013" name="J. Microbiol.">
        <title>Mucilaginibacter ginsenosidivorax sp. nov., with ginsenoside converting activity isolated from sediment.</title>
        <authorList>
            <person name="Kim J.K."/>
            <person name="Choi T.E."/>
            <person name="Liu Q.M."/>
            <person name="Park H.Y."/>
            <person name="Yi T.H."/>
            <person name="Yoon M.H."/>
            <person name="Kim S.C."/>
            <person name="Im W.T."/>
        </authorList>
    </citation>
    <scope>NUCLEOTIDE SEQUENCE [LARGE SCALE GENOMIC DNA]</scope>
    <source>
        <strain evidence="2 3">KHI28</strain>
    </source>
</reference>
<dbReference type="Gene3D" id="3.40.50.150">
    <property type="entry name" value="Vaccinia Virus protein VP39"/>
    <property type="match status" value="1"/>
</dbReference>
<accession>A0A5B8W480</accession>
<evidence type="ECO:0000313" key="2">
    <source>
        <dbReference type="EMBL" id="QEC78634.1"/>
    </source>
</evidence>
<proteinExistence type="predicted"/>
<evidence type="ECO:0000313" key="3">
    <source>
        <dbReference type="Proteomes" id="UP000321362"/>
    </source>
</evidence>
<protein>
    <submittedName>
        <fullName evidence="2">Class I SAM-dependent methyltransferase</fullName>
    </submittedName>
</protein>
<dbReference type="AlphaFoldDB" id="A0A5B8W480"/>
<dbReference type="KEGG" id="mgk:FSB76_22795"/>
<dbReference type="InterPro" id="IPR029063">
    <property type="entry name" value="SAM-dependent_MTases_sf"/>
</dbReference>